<keyword evidence="3" id="KW-1185">Reference proteome</keyword>
<evidence type="ECO:0000313" key="3">
    <source>
        <dbReference type="Proteomes" id="UP000749559"/>
    </source>
</evidence>
<gene>
    <name evidence="2" type="ORF">OFUS_LOCUS22019</name>
</gene>
<accession>A0A8S4PX15</accession>
<sequence length="208" mass="22483">MVSVPGFHSLVAFAQHTHVQTFKPTLILHHCIQVEVVLQSNMPSTILALILVVAFAAYGHCLKCFNCNSKMDANCTDDNFGLRPKIGTCQGRIGGTRFSFSAAELAKMNEQVVNDTCCEGDNIKCMTITSTLNGEKVYNRGCTMASISGCISGNKTSACFCASDHCNGIAQQDVTTRKVTTPENGTKINGCRPHFLFLLIITLAVLLN</sequence>
<name>A0A8S4PX15_OWEFU</name>
<dbReference type="EMBL" id="CAIIXF020000010">
    <property type="protein sequence ID" value="CAH1797799.1"/>
    <property type="molecule type" value="Genomic_DNA"/>
</dbReference>
<feature type="transmembrane region" description="Helical" evidence="1">
    <location>
        <begin position="44"/>
        <end position="62"/>
    </location>
</feature>
<evidence type="ECO:0000256" key="1">
    <source>
        <dbReference type="SAM" id="Phobius"/>
    </source>
</evidence>
<proteinExistence type="predicted"/>
<dbReference type="AlphaFoldDB" id="A0A8S4PX15"/>
<keyword evidence="1" id="KW-0472">Membrane</keyword>
<dbReference type="OrthoDB" id="6420171at2759"/>
<evidence type="ECO:0000313" key="2">
    <source>
        <dbReference type="EMBL" id="CAH1797799.1"/>
    </source>
</evidence>
<organism evidence="2 3">
    <name type="scientific">Owenia fusiformis</name>
    <name type="common">Polychaete worm</name>
    <dbReference type="NCBI Taxonomy" id="6347"/>
    <lineage>
        <taxon>Eukaryota</taxon>
        <taxon>Metazoa</taxon>
        <taxon>Spiralia</taxon>
        <taxon>Lophotrochozoa</taxon>
        <taxon>Annelida</taxon>
        <taxon>Polychaeta</taxon>
        <taxon>Sedentaria</taxon>
        <taxon>Canalipalpata</taxon>
        <taxon>Sabellida</taxon>
        <taxon>Oweniida</taxon>
        <taxon>Oweniidae</taxon>
        <taxon>Owenia</taxon>
    </lineage>
</organism>
<keyword evidence="1" id="KW-1133">Transmembrane helix</keyword>
<keyword evidence="1" id="KW-0812">Transmembrane</keyword>
<reference evidence="2" key="1">
    <citation type="submission" date="2022-03" db="EMBL/GenBank/DDBJ databases">
        <authorList>
            <person name="Martin C."/>
        </authorList>
    </citation>
    <scope>NUCLEOTIDE SEQUENCE</scope>
</reference>
<dbReference type="Proteomes" id="UP000749559">
    <property type="component" value="Unassembled WGS sequence"/>
</dbReference>
<protein>
    <submittedName>
        <fullName evidence="2">Uncharacterized protein</fullName>
    </submittedName>
</protein>
<comment type="caution">
    <text evidence="2">The sequence shown here is derived from an EMBL/GenBank/DDBJ whole genome shotgun (WGS) entry which is preliminary data.</text>
</comment>